<dbReference type="EC" id="4.6.1.16" evidence="2"/>
<name>A0A1C7NE19_9FUNG</name>
<evidence type="ECO:0000313" key="5">
    <source>
        <dbReference type="EMBL" id="OBZ87342.1"/>
    </source>
</evidence>
<keyword evidence="5" id="KW-0378">Hydrolase</keyword>
<dbReference type="PANTHER" id="PTHR21227">
    <property type="entry name" value="TRNA-SPLICING ENDONUCLEASE SUBUNIT SEN2"/>
    <property type="match status" value="1"/>
</dbReference>
<dbReference type="PANTHER" id="PTHR21227:SF0">
    <property type="entry name" value="TRNA-SPLICING ENDONUCLEASE SUBUNIT SEN2"/>
    <property type="match status" value="1"/>
</dbReference>
<evidence type="ECO:0000259" key="4">
    <source>
        <dbReference type="Pfam" id="PF01974"/>
    </source>
</evidence>
<dbReference type="InParanoid" id="A0A1C7NE19"/>
<dbReference type="Gene3D" id="3.40.1350.10">
    <property type="match status" value="1"/>
</dbReference>
<evidence type="ECO:0000256" key="3">
    <source>
        <dbReference type="ARBA" id="ARBA00034031"/>
    </source>
</evidence>
<organism evidence="5 6">
    <name type="scientific">Choanephora cucurbitarum</name>
    <dbReference type="NCBI Taxonomy" id="101091"/>
    <lineage>
        <taxon>Eukaryota</taxon>
        <taxon>Fungi</taxon>
        <taxon>Fungi incertae sedis</taxon>
        <taxon>Mucoromycota</taxon>
        <taxon>Mucoromycotina</taxon>
        <taxon>Mucoromycetes</taxon>
        <taxon>Mucorales</taxon>
        <taxon>Mucorineae</taxon>
        <taxon>Choanephoraceae</taxon>
        <taxon>Choanephoroideae</taxon>
        <taxon>Choanephora</taxon>
    </lineage>
</organism>
<dbReference type="GO" id="GO:0000213">
    <property type="term" value="F:tRNA-intron lyase activity"/>
    <property type="evidence" value="ECO:0007669"/>
    <property type="project" value="UniProtKB-EC"/>
</dbReference>
<dbReference type="STRING" id="101091.A0A1C7NE19"/>
<dbReference type="SUPFAM" id="SSF53032">
    <property type="entry name" value="tRNA-intron endonuclease catalytic domain-like"/>
    <property type="match status" value="1"/>
</dbReference>
<evidence type="ECO:0000256" key="1">
    <source>
        <dbReference type="ARBA" id="ARBA00008078"/>
    </source>
</evidence>
<dbReference type="OrthoDB" id="10249562at2759"/>
<comment type="caution">
    <text evidence="5">The sequence shown here is derived from an EMBL/GenBank/DDBJ whole genome shotgun (WGS) entry which is preliminary data.</text>
</comment>
<dbReference type="EMBL" id="LUGH01000229">
    <property type="protein sequence ID" value="OBZ87342.1"/>
    <property type="molecule type" value="Genomic_DNA"/>
</dbReference>
<dbReference type="CDD" id="cd22363">
    <property type="entry name" value="tRNA-intron_lyase_C"/>
    <property type="match status" value="1"/>
</dbReference>
<gene>
    <name evidence="5" type="primary">TSEN2</name>
    <name evidence="5" type="ORF">A0J61_04604</name>
</gene>
<protein>
    <recommendedName>
        <fullName evidence="2">tRNA-intron lyase</fullName>
        <ecNumber evidence="2">4.6.1.16</ecNumber>
    </recommendedName>
</protein>
<evidence type="ECO:0000313" key="6">
    <source>
        <dbReference type="Proteomes" id="UP000093000"/>
    </source>
</evidence>
<comment type="similarity">
    <text evidence="1">Belongs to the tRNA-intron endonuclease family.</text>
</comment>
<dbReference type="GO" id="GO:0000379">
    <property type="term" value="P:tRNA-type intron splice site recognition and cleavage"/>
    <property type="evidence" value="ECO:0007669"/>
    <property type="project" value="TreeGrafter"/>
</dbReference>
<dbReference type="InterPro" id="IPR036167">
    <property type="entry name" value="tRNA_intron_Endo_cat-like_sf"/>
</dbReference>
<keyword evidence="6" id="KW-1185">Reference proteome</keyword>
<dbReference type="InterPro" id="IPR006677">
    <property type="entry name" value="tRNA_intron_Endonuc_cat-like"/>
</dbReference>
<dbReference type="AlphaFoldDB" id="A0A1C7NE19"/>
<accession>A0A1C7NE19</accession>
<evidence type="ECO:0000256" key="2">
    <source>
        <dbReference type="ARBA" id="ARBA00012573"/>
    </source>
</evidence>
<dbReference type="InterPro" id="IPR011856">
    <property type="entry name" value="tRNA_endonuc-like_dom_sf"/>
</dbReference>
<dbReference type="NCBIfam" id="TIGR00324">
    <property type="entry name" value="endA"/>
    <property type="match status" value="1"/>
</dbReference>
<sequence>MEKDDQDGTLSSSELLILTDQQDLEKLQLDLFEAFFLTYGLNALSIYDSLQAPLSIETCWTLFCKADPSFHYKYAVYHYYRSLGWVPKNGLKFGVDFVLYQRGPSFRHADYAVVIIPVEMHKEEARMSWQWLLRLNRICNQVKKTLLLCYVDIPETVCHSRLNEYHIRQVTYKRWSPQRNRK</sequence>
<dbReference type="GO" id="GO:0005737">
    <property type="term" value="C:cytoplasm"/>
    <property type="evidence" value="ECO:0007669"/>
    <property type="project" value="TreeGrafter"/>
</dbReference>
<dbReference type="InterPro" id="IPR006676">
    <property type="entry name" value="tRNA_splic"/>
</dbReference>
<comment type="catalytic activity">
    <reaction evidence="3">
        <text>pretRNA = a 3'-half-tRNA molecule with a 5'-OH end + a 5'-half-tRNA molecule with a 2',3'-cyclic phosphate end + an intron with a 2',3'-cyclic phosphate and a 5'-hydroxyl terminus.</text>
        <dbReference type="EC" id="4.6.1.16"/>
    </reaction>
</comment>
<dbReference type="Proteomes" id="UP000093000">
    <property type="component" value="Unassembled WGS sequence"/>
</dbReference>
<dbReference type="GO" id="GO:0000214">
    <property type="term" value="C:tRNA-intron endonuclease complex"/>
    <property type="evidence" value="ECO:0007669"/>
    <property type="project" value="TreeGrafter"/>
</dbReference>
<keyword evidence="5" id="KW-0255">Endonuclease</keyword>
<reference evidence="5 6" key="1">
    <citation type="submission" date="2016-03" db="EMBL/GenBank/DDBJ databases">
        <title>Choanephora cucurbitarum.</title>
        <authorList>
            <person name="Min B."/>
            <person name="Park H."/>
            <person name="Park J.-H."/>
            <person name="Shin H.-D."/>
            <person name="Choi I.-G."/>
        </authorList>
    </citation>
    <scope>NUCLEOTIDE SEQUENCE [LARGE SCALE GENOMIC DNA]</scope>
    <source>
        <strain evidence="5 6">KUS-F28377</strain>
    </source>
</reference>
<keyword evidence="5" id="KW-0540">Nuclease</keyword>
<dbReference type="GO" id="GO:0003676">
    <property type="term" value="F:nucleic acid binding"/>
    <property type="evidence" value="ECO:0007669"/>
    <property type="project" value="InterPro"/>
</dbReference>
<dbReference type="Pfam" id="PF01974">
    <property type="entry name" value="tRNA_int_endo"/>
    <property type="match status" value="1"/>
</dbReference>
<feature type="domain" description="tRNA intron endonuclease catalytic" evidence="4">
    <location>
        <begin position="70"/>
        <end position="152"/>
    </location>
</feature>
<proteinExistence type="inferred from homology"/>